<sequence>MLNAGLGAGIRSRSVLLTSPTARVVQRPISSSSHRQFSTSSPFKSTSTVTSSTKPNPSRLQKYLRRTAYLSLGLGACYLADKQYNASSIARNFRTLWTCALITLDYKLNFTEEKSEQIPELHERVAQLVYDLFTKNGGLYIKIGQAFAANSSLLPKPMQVKFSRLFDDAPQIPYSQVDYVFRSEFGRPPSGPDGVFEIFEEEAVASASIAQVHRAKLWPKPGEKEGAWVAVKIQKPDVAKQMEWDLGAYRAVMWMFEHWAFDLPVYFVVDFVSDHLRRELDFLLEAQNAKMTAAFVRSEPQLRDSVHIPKVYDEYTTKRVMTAEWIDGVRLSDREGVLKLMGERPSFTTPTVVPDIVASAPPTISESEPVTVVPSLSPTPALTSSLAPSHDPPPTKFTFPPNPLKGGVKSIMQTMVELFSAQMFTYGMIHCDPHPGNIIIRPNPSHPEKPQLVLLDHGLYVQVDDEFRREWSTLWKGLLMADFSVVEKTAKNWGVGLPDLFASVALQRPTRLARRQKNRKKQEEDEKRMKQQLQEWMNMSQYEQSVRMKAKLKEFLTDTDRMPKALIFLIRNMRIVQGNNQSFGSPVNRIKVTGFWASRALSENRTLSFSQRIGEYVQHLRFLFFMTSIDLAFSYNQWKNLVLEKTERWIGWWIGWKGRPVSFEQELERNMRGMMQGGLGIKVGEGAFDG</sequence>
<dbReference type="InterPro" id="IPR051130">
    <property type="entry name" value="Mito_struct-func_regulator"/>
</dbReference>
<keyword evidence="6" id="KW-1185">Reference proteome</keyword>
<dbReference type="Pfam" id="PF03109">
    <property type="entry name" value="ABC1"/>
    <property type="match status" value="2"/>
</dbReference>
<dbReference type="SUPFAM" id="SSF56112">
    <property type="entry name" value="Protein kinase-like (PK-like)"/>
    <property type="match status" value="1"/>
</dbReference>
<comment type="similarity">
    <text evidence="1">Belongs to the protein kinase superfamily. ADCK protein kinase family.</text>
</comment>
<accession>A0A8H5LLM8</accession>
<dbReference type="PANTHER" id="PTHR43173:SF37">
    <property type="entry name" value="ABC1 FAMILY PROTEIN C10F6.14C"/>
    <property type="match status" value="1"/>
</dbReference>
<dbReference type="EMBL" id="JAACJM010000039">
    <property type="protein sequence ID" value="KAF5361659.1"/>
    <property type="molecule type" value="Genomic_DNA"/>
</dbReference>
<proteinExistence type="inferred from homology"/>
<name>A0A8H5LLM8_9AGAR</name>
<gene>
    <name evidence="5" type="ORF">D9758_007307</name>
</gene>
<dbReference type="InterPro" id="IPR011009">
    <property type="entry name" value="Kinase-like_dom_sf"/>
</dbReference>
<reference evidence="5 6" key="1">
    <citation type="journal article" date="2020" name="ISME J.">
        <title>Uncovering the hidden diversity of litter-decomposition mechanisms in mushroom-forming fungi.</title>
        <authorList>
            <person name="Floudas D."/>
            <person name="Bentzer J."/>
            <person name="Ahren D."/>
            <person name="Johansson T."/>
            <person name="Persson P."/>
            <person name="Tunlid A."/>
        </authorList>
    </citation>
    <scope>NUCLEOTIDE SEQUENCE [LARGE SCALE GENOMIC DNA]</scope>
    <source>
        <strain evidence="5 6">CBS 291.85</strain>
    </source>
</reference>
<dbReference type="OrthoDB" id="427480at2759"/>
<keyword evidence="2" id="KW-0175">Coiled coil</keyword>
<evidence type="ECO:0000256" key="2">
    <source>
        <dbReference type="SAM" id="Coils"/>
    </source>
</evidence>
<dbReference type="InterPro" id="IPR045307">
    <property type="entry name" value="ADCK1_dom"/>
</dbReference>
<evidence type="ECO:0000313" key="5">
    <source>
        <dbReference type="EMBL" id="KAF5361659.1"/>
    </source>
</evidence>
<feature type="region of interest" description="Disordered" evidence="3">
    <location>
        <begin position="27"/>
        <end position="58"/>
    </location>
</feature>
<feature type="domain" description="ABC1 atypical kinase-like" evidence="4">
    <location>
        <begin position="165"/>
        <end position="335"/>
    </location>
</feature>
<feature type="region of interest" description="Disordered" evidence="3">
    <location>
        <begin position="381"/>
        <end position="402"/>
    </location>
</feature>
<organism evidence="5 6">
    <name type="scientific">Tetrapyrgos nigripes</name>
    <dbReference type="NCBI Taxonomy" id="182062"/>
    <lineage>
        <taxon>Eukaryota</taxon>
        <taxon>Fungi</taxon>
        <taxon>Dikarya</taxon>
        <taxon>Basidiomycota</taxon>
        <taxon>Agaricomycotina</taxon>
        <taxon>Agaricomycetes</taxon>
        <taxon>Agaricomycetidae</taxon>
        <taxon>Agaricales</taxon>
        <taxon>Marasmiineae</taxon>
        <taxon>Marasmiaceae</taxon>
        <taxon>Tetrapyrgos</taxon>
    </lineage>
</organism>
<feature type="compositionally biased region" description="Pro residues" evidence="3">
    <location>
        <begin position="390"/>
        <end position="402"/>
    </location>
</feature>
<dbReference type="AlphaFoldDB" id="A0A8H5LLM8"/>
<dbReference type="Proteomes" id="UP000559256">
    <property type="component" value="Unassembled WGS sequence"/>
</dbReference>
<evidence type="ECO:0000256" key="1">
    <source>
        <dbReference type="ARBA" id="ARBA00009670"/>
    </source>
</evidence>
<evidence type="ECO:0000256" key="3">
    <source>
        <dbReference type="SAM" id="MobiDB-lite"/>
    </source>
</evidence>
<feature type="domain" description="ABC1 atypical kinase-like" evidence="4">
    <location>
        <begin position="409"/>
        <end position="488"/>
    </location>
</feature>
<evidence type="ECO:0000259" key="4">
    <source>
        <dbReference type="Pfam" id="PF03109"/>
    </source>
</evidence>
<evidence type="ECO:0000313" key="6">
    <source>
        <dbReference type="Proteomes" id="UP000559256"/>
    </source>
</evidence>
<dbReference type="PANTHER" id="PTHR43173">
    <property type="entry name" value="ABC1 FAMILY PROTEIN"/>
    <property type="match status" value="1"/>
</dbReference>
<protein>
    <recommendedName>
        <fullName evidence="4">ABC1 atypical kinase-like domain-containing protein</fullName>
    </recommendedName>
</protein>
<comment type="caution">
    <text evidence="5">The sequence shown here is derived from an EMBL/GenBank/DDBJ whole genome shotgun (WGS) entry which is preliminary data.</text>
</comment>
<feature type="coiled-coil region" evidence="2">
    <location>
        <begin position="512"/>
        <end position="539"/>
    </location>
</feature>
<feature type="compositionally biased region" description="Low complexity" evidence="3">
    <location>
        <begin position="30"/>
        <end position="55"/>
    </location>
</feature>
<dbReference type="InterPro" id="IPR004147">
    <property type="entry name" value="ABC1_dom"/>
</dbReference>
<dbReference type="CDD" id="cd13969">
    <property type="entry name" value="ADCK1-like"/>
    <property type="match status" value="1"/>
</dbReference>